<dbReference type="InterPro" id="IPR036938">
    <property type="entry name" value="PAP2/HPO_sf"/>
</dbReference>
<dbReference type="CDD" id="cd01610">
    <property type="entry name" value="PAP2_like"/>
    <property type="match status" value="1"/>
</dbReference>
<keyword evidence="6 10" id="KW-1133">Transmembrane helix</keyword>
<sequence length="194" mass="21440">MFETIAKLDRLAFQYCFVLSKQKKWQRLARRISKTGDGPLYFILSLGILASHVRGGELFNLVLAAFILELPLYLILKNSIRRTRPCYKGNICLESMPTNMLEGEALLAANSCHSSKQFEPSDKFSLPSGHTAAAFVMATSICTIYPQWLYLAYSWALAIGFSRIALGVHYPLDIFAGAALGSGSVIAVIFVCGY</sequence>
<dbReference type="Proteomes" id="UP000316416">
    <property type="component" value="Chromosome"/>
</dbReference>
<name>A0ABX6V3T4_9GAMM</name>
<dbReference type="PANTHER" id="PTHR14969">
    <property type="entry name" value="SPHINGOSINE-1-PHOSPHATE PHOSPHOHYDROLASE"/>
    <property type="match status" value="1"/>
</dbReference>
<evidence type="ECO:0000256" key="9">
    <source>
        <dbReference type="ARBA" id="ARBA00047594"/>
    </source>
</evidence>
<dbReference type="Pfam" id="PF01569">
    <property type="entry name" value="PAP2"/>
    <property type="match status" value="1"/>
</dbReference>
<accession>A0ABX6V3T4</accession>
<evidence type="ECO:0000313" key="12">
    <source>
        <dbReference type="EMBL" id="QPG56452.1"/>
    </source>
</evidence>
<dbReference type="SUPFAM" id="SSF48317">
    <property type="entry name" value="Acid phosphatase/Vanadium-dependent haloperoxidase"/>
    <property type="match status" value="1"/>
</dbReference>
<dbReference type="SMART" id="SM00014">
    <property type="entry name" value="acidPPc"/>
    <property type="match status" value="1"/>
</dbReference>
<evidence type="ECO:0000256" key="1">
    <source>
        <dbReference type="ARBA" id="ARBA00004651"/>
    </source>
</evidence>
<dbReference type="PANTHER" id="PTHR14969:SF62">
    <property type="entry name" value="DECAPRENYLPHOSPHORYL-5-PHOSPHORIBOSE PHOSPHATASE RV3807C-RELATED"/>
    <property type="match status" value="1"/>
</dbReference>
<dbReference type="EMBL" id="CP045503">
    <property type="protein sequence ID" value="QPG56452.1"/>
    <property type="molecule type" value="Genomic_DNA"/>
</dbReference>
<evidence type="ECO:0000256" key="7">
    <source>
        <dbReference type="ARBA" id="ARBA00023136"/>
    </source>
</evidence>
<feature type="transmembrane region" description="Helical" evidence="10">
    <location>
        <begin position="174"/>
        <end position="193"/>
    </location>
</feature>
<dbReference type="EC" id="3.6.1.27" evidence="2"/>
<reference evidence="12" key="1">
    <citation type="submission" date="2021-07" db="EMBL/GenBank/DDBJ databases">
        <title>Shewanella sp. YLB-07 whole genome sequence.</title>
        <authorList>
            <person name="Yu L."/>
        </authorList>
    </citation>
    <scope>NUCLEOTIDE SEQUENCE</scope>
    <source>
        <strain evidence="12">YLB-08</strain>
    </source>
</reference>
<evidence type="ECO:0000313" key="13">
    <source>
        <dbReference type="Proteomes" id="UP000316416"/>
    </source>
</evidence>
<evidence type="ECO:0000256" key="8">
    <source>
        <dbReference type="ARBA" id="ARBA00032707"/>
    </source>
</evidence>
<gene>
    <name evidence="12" type="ORF">FM038_002700</name>
</gene>
<feature type="domain" description="Phosphatidic acid phosphatase type 2/haloperoxidase" evidence="11">
    <location>
        <begin position="61"/>
        <end position="189"/>
    </location>
</feature>
<comment type="catalytic activity">
    <reaction evidence="9">
        <text>di-trans,octa-cis-undecaprenyl diphosphate + H2O = di-trans,octa-cis-undecaprenyl phosphate + phosphate + H(+)</text>
        <dbReference type="Rhea" id="RHEA:28094"/>
        <dbReference type="ChEBI" id="CHEBI:15377"/>
        <dbReference type="ChEBI" id="CHEBI:15378"/>
        <dbReference type="ChEBI" id="CHEBI:43474"/>
        <dbReference type="ChEBI" id="CHEBI:58405"/>
        <dbReference type="ChEBI" id="CHEBI:60392"/>
        <dbReference type="EC" id="3.6.1.27"/>
    </reaction>
</comment>
<evidence type="ECO:0000259" key="11">
    <source>
        <dbReference type="SMART" id="SM00014"/>
    </source>
</evidence>
<evidence type="ECO:0000256" key="6">
    <source>
        <dbReference type="ARBA" id="ARBA00022989"/>
    </source>
</evidence>
<dbReference type="RefSeq" id="WP_142871835.1">
    <property type="nucleotide sequence ID" value="NZ_CP045503.2"/>
</dbReference>
<organism evidence="12 13">
    <name type="scientific">Shewanella eurypsychrophilus</name>
    <dbReference type="NCBI Taxonomy" id="2593656"/>
    <lineage>
        <taxon>Bacteria</taxon>
        <taxon>Pseudomonadati</taxon>
        <taxon>Pseudomonadota</taxon>
        <taxon>Gammaproteobacteria</taxon>
        <taxon>Alteromonadales</taxon>
        <taxon>Shewanellaceae</taxon>
        <taxon>Shewanella</taxon>
    </lineage>
</organism>
<evidence type="ECO:0000256" key="5">
    <source>
        <dbReference type="ARBA" id="ARBA00022801"/>
    </source>
</evidence>
<keyword evidence="4 10" id="KW-0812">Transmembrane</keyword>
<evidence type="ECO:0000256" key="4">
    <source>
        <dbReference type="ARBA" id="ARBA00022692"/>
    </source>
</evidence>
<feature type="transmembrane region" description="Helical" evidence="10">
    <location>
        <begin position="58"/>
        <end position="76"/>
    </location>
</feature>
<feature type="transmembrane region" description="Helical" evidence="10">
    <location>
        <begin position="148"/>
        <end position="168"/>
    </location>
</feature>
<keyword evidence="3" id="KW-1003">Cell membrane</keyword>
<evidence type="ECO:0000256" key="10">
    <source>
        <dbReference type="SAM" id="Phobius"/>
    </source>
</evidence>
<evidence type="ECO:0000256" key="3">
    <source>
        <dbReference type="ARBA" id="ARBA00022475"/>
    </source>
</evidence>
<feature type="transmembrane region" description="Helical" evidence="10">
    <location>
        <begin position="32"/>
        <end position="52"/>
    </location>
</feature>
<dbReference type="Gene3D" id="1.20.144.10">
    <property type="entry name" value="Phosphatidic acid phosphatase type 2/haloperoxidase"/>
    <property type="match status" value="1"/>
</dbReference>
<protein>
    <recommendedName>
        <fullName evidence="2">undecaprenyl-diphosphate phosphatase</fullName>
        <ecNumber evidence="2">3.6.1.27</ecNumber>
    </recommendedName>
    <alternativeName>
        <fullName evidence="8">Undecaprenyl pyrophosphate phosphatase</fullName>
    </alternativeName>
</protein>
<proteinExistence type="predicted"/>
<keyword evidence="7 10" id="KW-0472">Membrane</keyword>
<keyword evidence="5" id="KW-0378">Hydrolase</keyword>
<dbReference type="InterPro" id="IPR000326">
    <property type="entry name" value="PAP2/HPO"/>
</dbReference>
<evidence type="ECO:0000256" key="2">
    <source>
        <dbReference type="ARBA" id="ARBA00012374"/>
    </source>
</evidence>
<comment type="subcellular location">
    <subcellularLocation>
        <location evidence="1">Cell membrane</location>
        <topology evidence="1">Multi-pass membrane protein</topology>
    </subcellularLocation>
</comment>
<keyword evidence="13" id="KW-1185">Reference proteome</keyword>